<accession>A0A4Y6PR53</accession>
<protein>
    <submittedName>
        <fullName evidence="2">Uncharacterized protein</fullName>
    </submittedName>
</protein>
<proteinExistence type="predicted"/>
<dbReference type="Proteomes" id="UP000315995">
    <property type="component" value="Chromosome"/>
</dbReference>
<dbReference type="AlphaFoldDB" id="A0A4Y6PR53"/>
<organism evidence="2 3">
    <name type="scientific">Persicimonas caeni</name>
    <dbReference type="NCBI Taxonomy" id="2292766"/>
    <lineage>
        <taxon>Bacteria</taxon>
        <taxon>Deltaproteobacteria</taxon>
        <taxon>Bradymonadales</taxon>
        <taxon>Bradymonadaceae</taxon>
        <taxon>Persicimonas</taxon>
    </lineage>
</organism>
<evidence type="ECO:0000256" key="1">
    <source>
        <dbReference type="SAM" id="MobiDB-lite"/>
    </source>
</evidence>
<evidence type="ECO:0000313" key="2">
    <source>
        <dbReference type="EMBL" id="QDG50703.1"/>
    </source>
</evidence>
<sequence length="231" mass="24811">MSARPRLHHRSIHHTMCQVSPGLGQAILAALVCMMFAGCRTVTPRQVAFSPNHAEVTDPYTTTEVREAKACRSTLLYIFGSGDASLRQAMDQLPESSAAMRLAVVTVDVEYTNLLLAAESCTLVTATYVVGGRAAAGAPDLFADVADEGAAEDDAMAPPPPPGEEAPADEAHVPEVEQPPEQRWLGSVEDIYEARQEPRCAWLTDSPPLGSRSAAGCRRLCRRAAPRCRRG</sequence>
<dbReference type="EMBL" id="CP041186">
    <property type="protein sequence ID" value="QDG50703.1"/>
    <property type="molecule type" value="Genomic_DNA"/>
</dbReference>
<keyword evidence="3" id="KW-1185">Reference proteome</keyword>
<feature type="region of interest" description="Disordered" evidence="1">
    <location>
        <begin position="150"/>
        <end position="182"/>
    </location>
</feature>
<reference evidence="2 3" key="1">
    <citation type="submission" date="2019-06" db="EMBL/GenBank/DDBJ databases">
        <title>Persicimonas caeni gen. nov., sp. nov., a predatory bacterium isolated from solar saltern.</title>
        <authorList>
            <person name="Wang S."/>
        </authorList>
    </citation>
    <scope>NUCLEOTIDE SEQUENCE [LARGE SCALE GENOMIC DNA]</scope>
    <source>
        <strain evidence="2 3">YN101</strain>
    </source>
</reference>
<dbReference type="RefSeq" id="WP_141197195.1">
    <property type="nucleotide sequence ID" value="NZ_CP041186.1"/>
</dbReference>
<evidence type="ECO:0000313" key="3">
    <source>
        <dbReference type="Proteomes" id="UP000315995"/>
    </source>
</evidence>
<accession>A0A5B8Y2S7</accession>
<gene>
    <name evidence="2" type="ORF">FIV42_08165</name>
</gene>
<name>A0A4Y6PR53_PERCE</name>